<dbReference type="EMBL" id="VVIQ01000008">
    <property type="protein sequence ID" value="MUL28295.1"/>
    <property type="molecule type" value="Genomic_DNA"/>
</dbReference>
<sequence length="185" mass="20810">MGKVQLIHVGVSQIVGGSEFGLLVLSDMSESRQIAIVCDEHMEYQFGLRTDEKINTERLLPEVLCSINPSMTSEHYEILFNSVLNGQYKALLVNKDDLSLTPMRASDAILLAHIAKLNLFMEENLFNRQSVPCGPSKNRLAVPINTLTLEMLKKALDKAIEEENYELASMLRDELNQRDKSNNEG</sequence>
<accession>A0A7C9LVR3</accession>
<dbReference type="RefSeq" id="WP_009435097.1">
    <property type="nucleotide sequence ID" value="NZ_VVIQ01000008.1"/>
</dbReference>
<dbReference type="InterPro" id="IPR003729">
    <property type="entry name" value="Bi_nuclease_dom"/>
</dbReference>
<dbReference type="InterPro" id="IPR036104">
    <property type="entry name" value="BFN_sf"/>
</dbReference>
<dbReference type="Gene3D" id="3.10.690.10">
    <property type="entry name" value="Bifunctional nuclease domain"/>
    <property type="match status" value="1"/>
</dbReference>
<gene>
    <name evidence="2" type="ORF">F0475_08265</name>
</gene>
<dbReference type="SUPFAM" id="SSF103256">
    <property type="entry name" value="Hypothetical protein TM0160"/>
    <property type="match status" value="1"/>
</dbReference>
<dbReference type="Pfam" id="PF02151">
    <property type="entry name" value="UVR"/>
    <property type="match status" value="1"/>
</dbReference>
<evidence type="ECO:0000313" key="2">
    <source>
        <dbReference type="EMBL" id="MUL28295.1"/>
    </source>
</evidence>
<comment type="caution">
    <text evidence="2">The sequence shown here is derived from an EMBL/GenBank/DDBJ whole genome shotgun (WGS) entry which is preliminary data.</text>
</comment>
<dbReference type="PROSITE" id="PS51658">
    <property type="entry name" value="BFN"/>
    <property type="match status" value="1"/>
</dbReference>
<organism evidence="2 3">
    <name type="scientific">Prevotella vespertina</name>
    <dbReference type="NCBI Taxonomy" id="2608404"/>
    <lineage>
        <taxon>Bacteria</taxon>
        <taxon>Pseudomonadati</taxon>
        <taxon>Bacteroidota</taxon>
        <taxon>Bacteroidia</taxon>
        <taxon>Bacteroidales</taxon>
        <taxon>Prevotellaceae</taxon>
        <taxon>Prevotella</taxon>
    </lineage>
</organism>
<protein>
    <submittedName>
        <fullName evidence="2">Excinuclease ABC subunit B</fullName>
    </submittedName>
</protein>
<evidence type="ECO:0000259" key="1">
    <source>
        <dbReference type="PROSITE" id="PS51658"/>
    </source>
</evidence>
<reference evidence="2 3" key="1">
    <citation type="submission" date="2019-09" db="EMBL/GenBank/DDBJ databases">
        <title>Prevotella A2879 sp. nov., isolated from an abscess of a patient.</title>
        <authorList>
            <person name="Buhl M."/>
            <person name="Oberhettinger P."/>
        </authorList>
    </citation>
    <scope>NUCLEOTIDE SEQUENCE [LARGE SCALE GENOMIC DNA]</scope>
    <source>
        <strain evidence="2 3">A2879</strain>
    </source>
</reference>
<evidence type="ECO:0000313" key="3">
    <source>
        <dbReference type="Proteomes" id="UP000482295"/>
    </source>
</evidence>
<name>A0A7C9LVR3_9BACT</name>
<dbReference type="GO" id="GO:0004518">
    <property type="term" value="F:nuclease activity"/>
    <property type="evidence" value="ECO:0007669"/>
    <property type="project" value="InterPro"/>
</dbReference>
<dbReference type="InterPro" id="IPR001943">
    <property type="entry name" value="UVR_dom"/>
</dbReference>
<dbReference type="AlphaFoldDB" id="A0A7C9LVR3"/>
<proteinExistence type="predicted"/>
<keyword evidence="3" id="KW-1185">Reference proteome</keyword>
<dbReference type="Proteomes" id="UP000482295">
    <property type="component" value="Unassembled WGS sequence"/>
</dbReference>
<feature type="domain" description="BFN" evidence="1">
    <location>
        <begin position="3"/>
        <end position="133"/>
    </location>
</feature>